<dbReference type="RefSeq" id="WP_142507353.1">
    <property type="nucleotide sequence ID" value="NZ_SADV01000002.1"/>
</dbReference>
<organism evidence="4 5">
    <name type="scientific">Lysinibacillus sphaericus</name>
    <name type="common">Bacillus sphaericus</name>
    <dbReference type="NCBI Taxonomy" id="1421"/>
    <lineage>
        <taxon>Bacteria</taxon>
        <taxon>Bacillati</taxon>
        <taxon>Bacillota</taxon>
        <taxon>Bacilli</taxon>
        <taxon>Bacillales</taxon>
        <taxon>Bacillaceae</taxon>
        <taxon>Lysinibacillus</taxon>
    </lineage>
</organism>
<accession>A0A544UWE1</accession>
<gene>
    <name evidence="4" type="ORF">C7Y47_02615</name>
</gene>
<comment type="caution">
    <text evidence="4">The sequence shown here is derived from an EMBL/GenBank/DDBJ whole genome shotgun (WGS) entry which is preliminary data.</text>
</comment>
<keyword evidence="3" id="KW-0812">Transmembrane</keyword>
<comment type="subcellular location">
    <subcellularLocation>
        <location evidence="1">Cell surface</location>
    </subcellularLocation>
</comment>
<keyword evidence="3" id="KW-0472">Membrane</keyword>
<keyword evidence="2" id="KW-0178">Competence</keyword>
<sequence length="150" mass="16544">MLIKSQRGFSLIEVVASLVLISIILLSFAQIFISTNKTATVNTEKLVTVNLADAVLAKLKSDPFTKIATQDLNDYFKDTGEPDTKKKNPPLEIDLNGKTYAITYTPYQNSNKYVNSDFTEKDLNLIKVVVTVTSQNGKTKGSSEGYVSIE</sequence>
<dbReference type="Pfam" id="PF07963">
    <property type="entry name" value="N_methyl"/>
    <property type="match status" value="1"/>
</dbReference>
<protein>
    <submittedName>
        <fullName evidence="4">Type II secretion system protein</fullName>
    </submittedName>
</protein>
<dbReference type="GO" id="GO:0030420">
    <property type="term" value="P:establishment of competence for transformation"/>
    <property type="evidence" value="ECO:0007669"/>
    <property type="project" value="UniProtKB-KW"/>
</dbReference>
<dbReference type="InterPro" id="IPR012902">
    <property type="entry name" value="N_methyl_site"/>
</dbReference>
<evidence type="ECO:0000256" key="1">
    <source>
        <dbReference type="ARBA" id="ARBA00004241"/>
    </source>
</evidence>
<dbReference type="NCBIfam" id="TIGR02532">
    <property type="entry name" value="IV_pilin_GFxxxE"/>
    <property type="match status" value="1"/>
</dbReference>
<dbReference type="GO" id="GO:0009986">
    <property type="term" value="C:cell surface"/>
    <property type="evidence" value="ECO:0007669"/>
    <property type="project" value="UniProtKB-SubCell"/>
</dbReference>
<reference evidence="4 5" key="1">
    <citation type="submission" date="2018-03" db="EMBL/GenBank/DDBJ databases">
        <title>Aerobic endospore-forming bacteria genome sequencing and assembly.</title>
        <authorList>
            <person name="Cavalcante D.A."/>
            <person name="Driks A."/>
            <person name="Putonti C."/>
            <person name="De-Souza M.T."/>
        </authorList>
    </citation>
    <scope>NUCLEOTIDE SEQUENCE [LARGE SCALE GENOMIC DNA]</scope>
    <source>
        <strain evidence="4 5">SDF0037</strain>
    </source>
</reference>
<name>A0A544UWE1_LYSSH</name>
<feature type="transmembrane region" description="Helical" evidence="3">
    <location>
        <begin position="12"/>
        <end position="33"/>
    </location>
</feature>
<evidence type="ECO:0000313" key="5">
    <source>
        <dbReference type="Proteomes" id="UP000317944"/>
    </source>
</evidence>
<dbReference type="Proteomes" id="UP000317944">
    <property type="component" value="Unassembled WGS sequence"/>
</dbReference>
<proteinExistence type="predicted"/>
<evidence type="ECO:0000313" key="4">
    <source>
        <dbReference type="EMBL" id="TQR38169.1"/>
    </source>
</evidence>
<keyword evidence="3" id="KW-1133">Transmembrane helix</keyword>
<evidence type="ECO:0000256" key="3">
    <source>
        <dbReference type="SAM" id="Phobius"/>
    </source>
</evidence>
<dbReference type="AlphaFoldDB" id="A0A544UWE1"/>
<evidence type="ECO:0000256" key="2">
    <source>
        <dbReference type="ARBA" id="ARBA00023287"/>
    </source>
</evidence>
<dbReference type="OrthoDB" id="2429062at2"/>
<dbReference type="EMBL" id="SADV01000002">
    <property type="protein sequence ID" value="TQR38169.1"/>
    <property type="molecule type" value="Genomic_DNA"/>
</dbReference>